<dbReference type="SUPFAM" id="SSF51556">
    <property type="entry name" value="Metallo-dependent hydrolases"/>
    <property type="match status" value="1"/>
</dbReference>
<keyword evidence="3" id="KW-1185">Reference proteome</keyword>
<dbReference type="Proteomes" id="UP001596116">
    <property type="component" value="Unassembled WGS sequence"/>
</dbReference>
<dbReference type="Pfam" id="PF01979">
    <property type="entry name" value="Amidohydro_1"/>
    <property type="match status" value="1"/>
</dbReference>
<dbReference type="InterPro" id="IPR011059">
    <property type="entry name" value="Metal-dep_hydrolase_composite"/>
</dbReference>
<organism evidence="2 3">
    <name type="scientific">Hyphococcus aureus</name>
    <dbReference type="NCBI Taxonomy" id="2666033"/>
    <lineage>
        <taxon>Bacteria</taxon>
        <taxon>Pseudomonadati</taxon>
        <taxon>Pseudomonadota</taxon>
        <taxon>Alphaproteobacteria</taxon>
        <taxon>Parvularculales</taxon>
        <taxon>Parvularculaceae</taxon>
        <taxon>Hyphococcus</taxon>
    </lineage>
</organism>
<dbReference type="RefSeq" id="WP_379882727.1">
    <property type="nucleotide sequence ID" value="NZ_JBHPON010000002.1"/>
</dbReference>
<sequence>MNVRRGLGAIGILLVAAAIWLGIAATGYPRALTPLKAAPRAIQIDNVSILTMAQSVAQGEAETESAPQSLLVIDGVIAGFGDASAIALPDDLKADDIVHIDGGGKTLMPGLIDAHVHIWDEAELAGYLAHGVTGVRNMSGMPFHLPLQKRIEEGRILGPDFITTGPILNSPGQNQQDNHQLVVTAEEARAAVAKQYEQGYRALKVYSNLHREAYDAVTDEAAKRGMSISGHTPEGVRAAGVPYEKPFDIAFEESLGRGFTTIEHVESIVWHGLRDQLDEAAMDELAEKIAASGEAVTPTLIAHDNLVRVAESKGAYLNRPGADTINPLLKMLDSGTYEFWSGMDPAPREAPRAAFYLKATKALHDAGVPLVAGTDAGIFTNLPGSVMTRELELLVKAGLTPYEALQTATVNAGSILSFEKTGVIAPGYRANLILVDGDPLRDVSVIENPSAVMIGGKWLDKSKLAELREGATQTSIPRSARRAIAMLRDL</sequence>
<dbReference type="Gene3D" id="3.40.50.10910">
    <property type="entry name" value="Amidohydrolase"/>
    <property type="match status" value="1"/>
</dbReference>
<dbReference type="EMBL" id="JBHPON010000002">
    <property type="protein sequence ID" value="MFC6036045.1"/>
    <property type="molecule type" value="Genomic_DNA"/>
</dbReference>
<dbReference type="InterPro" id="IPR051781">
    <property type="entry name" value="Metallo-dep_Hydrolase"/>
</dbReference>
<proteinExistence type="predicted"/>
<dbReference type="Gene3D" id="2.30.40.10">
    <property type="entry name" value="Urease, subunit C, domain 1"/>
    <property type="match status" value="1"/>
</dbReference>
<evidence type="ECO:0000259" key="1">
    <source>
        <dbReference type="Pfam" id="PF01979"/>
    </source>
</evidence>
<evidence type="ECO:0000313" key="3">
    <source>
        <dbReference type="Proteomes" id="UP001596116"/>
    </source>
</evidence>
<accession>A0ABW1KXE2</accession>
<dbReference type="InterPro" id="IPR032466">
    <property type="entry name" value="Metal_Hydrolase"/>
</dbReference>
<reference evidence="2 3" key="1">
    <citation type="submission" date="2024-09" db="EMBL/GenBank/DDBJ databases">
        <authorList>
            <person name="Zhang Z.-H."/>
        </authorList>
    </citation>
    <scope>NUCLEOTIDE SEQUENCE [LARGE SCALE GENOMIC DNA]</scope>
    <source>
        <strain evidence="2 3">HHTR114</strain>
    </source>
</reference>
<evidence type="ECO:0000313" key="2">
    <source>
        <dbReference type="EMBL" id="MFC6036045.1"/>
    </source>
</evidence>
<dbReference type="PANTHER" id="PTHR43135:SF3">
    <property type="entry name" value="ALPHA-D-RIBOSE 1-METHYLPHOSPHONATE 5-TRIPHOSPHATE DIPHOSPHATASE"/>
    <property type="match status" value="1"/>
</dbReference>
<dbReference type="InterPro" id="IPR006680">
    <property type="entry name" value="Amidohydro-rel"/>
</dbReference>
<dbReference type="SUPFAM" id="SSF51338">
    <property type="entry name" value="Composite domain of metallo-dependent hydrolases"/>
    <property type="match status" value="1"/>
</dbReference>
<feature type="domain" description="Amidohydrolase-related" evidence="1">
    <location>
        <begin position="106"/>
        <end position="459"/>
    </location>
</feature>
<dbReference type="Gene3D" id="3.30.110.90">
    <property type="entry name" value="Amidohydrolase"/>
    <property type="match status" value="1"/>
</dbReference>
<dbReference type="Gene3D" id="1.20.58.520">
    <property type="entry name" value="Amidohydrolase"/>
    <property type="match status" value="1"/>
</dbReference>
<gene>
    <name evidence="2" type="ORF">ACFMB1_10850</name>
</gene>
<comment type="caution">
    <text evidence="2">The sequence shown here is derived from an EMBL/GenBank/DDBJ whole genome shotgun (WGS) entry which is preliminary data.</text>
</comment>
<protein>
    <submittedName>
        <fullName evidence="2">Amidohydrolase family protein</fullName>
    </submittedName>
</protein>
<name>A0ABW1KXE2_9PROT</name>
<dbReference type="PANTHER" id="PTHR43135">
    <property type="entry name" value="ALPHA-D-RIBOSE 1-METHYLPHOSPHONATE 5-TRIPHOSPHATE DIPHOSPHATASE"/>
    <property type="match status" value="1"/>
</dbReference>